<dbReference type="PANTHER" id="PTHR11092:SF0">
    <property type="entry name" value="EPIMERASE FAMILY PROTEIN SDR39U1"/>
    <property type="match status" value="1"/>
</dbReference>
<dbReference type="Pfam" id="PF08338">
    <property type="entry name" value="DUF1731"/>
    <property type="match status" value="1"/>
</dbReference>
<dbReference type="InterPro" id="IPR010099">
    <property type="entry name" value="SDR39U1"/>
</dbReference>
<dbReference type="Proteomes" id="UP001500298">
    <property type="component" value="Unassembled WGS sequence"/>
</dbReference>
<gene>
    <name evidence="4" type="ORF">GCM10023331_32880</name>
</gene>
<organism evidence="4 5">
    <name type="scientific">Algivirga pacifica</name>
    <dbReference type="NCBI Taxonomy" id="1162670"/>
    <lineage>
        <taxon>Bacteria</taxon>
        <taxon>Pseudomonadati</taxon>
        <taxon>Bacteroidota</taxon>
        <taxon>Cytophagia</taxon>
        <taxon>Cytophagales</taxon>
        <taxon>Flammeovirgaceae</taxon>
        <taxon>Algivirga</taxon>
    </lineage>
</organism>
<feature type="domain" description="NAD-dependent epimerase/dehydratase" evidence="2">
    <location>
        <begin position="5"/>
        <end position="224"/>
    </location>
</feature>
<reference evidence="5" key="1">
    <citation type="journal article" date="2019" name="Int. J. Syst. Evol. Microbiol.">
        <title>The Global Catalogue of Microorganisms (GCM) 10K type strain sequencing project: providing services to taxonomists for standard genome sequencing and annotation.</title>
        <authorList>
            <consortium name="The Broad Institute Genomics Platform"/>
            <consortium name="The Broad Institute Genome Sequencing Center for Infectious Disease"/>
            <person name="Wu L."/>
            <person name="Ma J."/>
        </authorList>
    </citation>
    <scope>NUCLEOTIDE SEQUENCE [LARGE SCALE GENOMIC DNA]</scope>
    <source>
        <strain evidence="5">JCM 18326</strain>
    </source>
</reference>
<dbReference type="InterPro" id="IPR036291">
    <property type="entry name" value="NAD(P)-bd_dom_sf"/>
</dbReference>
<keyword evidence="5" id="KW-1185">Reference proteome</keyword>
<dbReference type="NCBIfam" id="TIGR01777">
    <property type="entry name" value="yfcH"/>
    <property type="match status" value="1"/>
</dbReference>
<dbReference type="InterPro" id="IPR013549">
    <property type="entry name" value="DUF1731"/>
</dbReference>
<dbReference type="Gene3D" id="3.40.50.720">
    <property type="entry name" value="NAD(P)-binding Rossmann-like Domain"/>
    <property type="match status" value="1"/>
</dbReference>
<dbReference type="Pfam" id="PF01370">
    <property type="entry name" value="Epimerase"/>
    <property type="match status" value="1"/>
</dbReference>
<protein>
    <submittedName>
        <fullName evidence="4">TIGR01777 family oxidoreductase</fullName>
    </submittedName>
</protein>
<evidence type="ECO:0000259" key="2">
    <source>
        <dbReference type="Pfam" id="PF01370"/>
    </source>
</evidence>
<comment type="caution">
    <text evidence="4">The sequence shown here is derived from an EMBL/GenBank/DDBJ whole genome shotgun (WGS) entry which is preliminary data.</text>
</comment>
<comment type="similarity">
    <text evidence="1">Belongs to the NAD(P)-dependent epimerase/dehydratase family. SDR39U1 subfamily.</text>
</comment>
<accession>A0ABP9DGZ6</accession>
<dbReference type="RefSeq" id="WP_345373766.1">
    <property type="nucleotide sequence ID" value="NZ_BAABJX010000052.1"/>
</dbReference>
<dbReference type="InterPro" id="IPR001509">
    <property type="entry name" value="Epimerase_deHydtase"/>
</dbReference>
<evidence type="ECO:0000259" key="3">
    <source>
        <dbReference type="Pfam" id="PF08338"/>
    </source>
</evidence>
<evidence type="ECO:0000313" key="4">
    <source>
        <dbReference type="EMBL" id="GAA4845527.1"/>
    </source>
</evidence>
<evidence type="ECO:0000256" key="1">
    <source>
        <dbReference type="ARBA" id="ARBA00009353"/>
    </source>
</evidence>
<evidence type="ECO:0000313" key="5">
    <source>
        <dbReference type="Proteomes" id="UP001500298"/>
    </source>
</evidence>
<dbReference type="EMBL" id="BAABJX010000052">
    <property type="protein sequence ID" value="GAA4845527.1"/>
    <property type="molecule type" value="Genomic_DNA"/>
</dbReference>
<dbReference type="PANTHER" id="PTHR11092">
    <property type="entry name" value="SUGAR NUCLEOTIDE EPIMERASE RELATED"/>
    <property type="match status" value="1"/>
</dbReference>
<dbReference type="SUPFAM" id="SSF51735">
    <property type="entry name" value="NAD(P)-binding Rossmann-fold domains"/>
    <property type="match status" value="1"/>
</dbReference>
<sequence length="300" mass="32644">MKKNVLITGGTGLLGQAITDILLNKGYSVSYLSRKARTGDKVKYYQWDPEKGMIDPEAIQQAHYIIHLAGANVGGQRWTEAYKAKIVNSRVQSGKLLSDKLKELDHQVEAFISASAVGYYGHTGGQLITESAEAGSDFLAGVCVAWEKSTQPIVDQGIRGVWIRIGVVLAEGGGALAKMVLPVKYMVGSPLGSGKQYVSWIHIEDIARLFVFALENEQMKGVYNGAAPIPVTNKELTETIAKVLGRPILLPNVPEFALRLLLGEQADIVLKGCKVYTGKIKHQGFTFKHPDLQEALKGLL</sequence>
<feature type="domain" description="DUF1731" evidence="3">
    <location>
        <begin position="253"/>
        <end position="297"/>
    </location>
</feature>
<proteinExistence type="inferred from homology"/>
<name>A0ABP9DGZ6_9BACT</name>
<dbReference type="CDD" id="cd05242">
    <property type="entry name" value="SDR_a8"/>
    <property type="match status" value="1"/>
</dbReference>